<organism evidence="1 2">
    <name type="scientific">Runella slithyformis (strain ATCC 29530 / DSM 19594 / LMG 11500 / NCIMB 11436 / LSU 4)</name>
    <dbReference type="NCBI Taxonomy" id="761193"/>
    <lineage>
        <taxon>Bacteria</taxon>
        <taxon>Pseudomonadati</taxon>
        <taxon>Bacteroidota</taxon>
        <taxon>Cytophagia</taxon>
        <taxon>Cytophagales</taxon>
        <taxon>Spirosomataceae</taxon>
        <taxon>Runella</taxon>
    </lineage>
</organism>
<reference evidence="2" key="1">
    <citation type="submission" date="2011-06" db="EMBL/GenBank/DDBJ databases">
        <title>The complete genome of chromosome of Runella slithyformis DSM 19594.</title>
        <authorList>
            <consortium name="US DOE Joint Genome Institute (JGI-PGF)"/>
            <person name="Lucas S."/>
            <person name="Han J."/>
            <person name="Lapidus A."/>
            <person name="Bruce D."/>
            <person name="Goodwin L."/>
            <person name="Pitluck S."/>
            <person name="Peters L."/>
            <person name="Kyrpides N."/>
            <person name="Mavromatis K."/>
            <person name="Ivanova N."/>
            <person name="Ovchinnikova G."/>
            <person name="Zhang X."/>
            <person name="Misra M."/>
            <person name="Detter J.C."/>
            <person name="Tapia R."/>
            <person name="Han C."/>
            <person name="Land M."/>
            <person name="Hauser L."/>
            <person name="Markowitz V."/>
            <person name="Cheng J.-F."/>
            <person name="Hugenholtz P."/>
            <person name="Woyke T."/>
            <person name="Wu D."/>
            <person name="Tindall B."/>
            <person name="Faehrich R."/>
            <person name="Brambilla E."/>
            <person name="Klenk H.-P."/>
            <person name="Eisen J.A."/>
        </authorList>
    </citation>
    <scope>NUCLEOTIDE SEQUENCE [LARGE SCALE GENOMIC DNA]</scope>
    <source>
        <strain evidence="2">ATCC 29530 / DSM 19594 / LMG 11500 / NCIMB 11436 / LSU 4</strain>
    </source>
</reference>
<dbReference type="SUPFAM" id="SSF53756">
    <property type="entry name" value="UDP-Glycosyltransferase/glycogen phosphorylase"/>
    <property type="match status" value="1"/>
</dbReference>
<dbReference type="PANTHER" id="PTHR21015">
    <property type="entry name" value="UDP-N-ACETYLGLUCOSAMINE--N-ACETYLMURAMYL-(PENTAPEPTIDE) PYROPHOSPHORYL-UNDECAPRENOL N-ACETYLGLUCOSAMINE TRANSFERASE 1"/>
    <property type="match status" value="1"/>
</dbReference>
<accession>A0A7U3ZG34</accession>
<name>A0A7U3ZG34_RUNSL</name>
<dbReference type="Proteomes" id="UP000000493">
    <property type="component" value="Chromosome"/>
</dbReference>
<proteinExistence type="predicted"/>
<evidence type="ECO:0000313" key="2">
    <source>
        <dbReference type="Proteomes" id="UP000000493"/>
    </source>
</evidence>
<dbReference type="EMBL" id="CP002859">
    <property type="protein sequence ID" value="AEI46581.1"/>
    <property type="molecule type" value="Genomic_DNA"/>
</dbReference>
<dbReference type="KEGG" id="rsi:Runsl_0123"/>
<evidence type="ECO:0000313" key="1">
    <source>
        <dbReference type="EMBL" id="AEI46581.1"/>
    </source>
</evidence>
<dbReference type="AlphaFoldDB" id="A0A7U3ZG34"/>
<gene>
    <name evidence="1" type="ordered locus">Runsl_0123</name>
</gene>
<sequence>MGTIKWYPNPLKKVLFLVQGEGRGHLTQAISMSLTLCEAGYQLVAVLVGGAVERPIPAFFYDQISAPVEGFSSPNLVFNSEGKVDFGKTVTHHLPHLFRFGKSIRQINEAVKRYQPDLILNFYEILGGFYNWLYRPSAPMVCIGHQYLFFHSEFQFPPTGRMDRFLVNFNSRLTALRAKKMLALSFDALADRPSKQVFVVSPLLRPDVHALIPSQKEYILVYLNHPALCGQILDWHRNHPDVPLHCFWSKPDAPPEEKIDETLTLHRLDGTKFLEMMAGCKALVTTAGFESVCEAMYLDKPVMVVPIHYEQACNAADTERVGAGVAAERFDLSILMNYLPQHQPVGENFRRWYREGEKKWLTHLESVT</sequence>
<keyword evidence="2" id="KW-1185">Reference proteome</keyword>
<dbReference type="Pfam" id="PF13528">
    <property type="entry name" value="Glyco_trans_1_3"/>
    <property type="match status" value="1"/>
</dbReference>
<reference evidence="1 2" key="2">
    <citation type="journal article" date="2012" name="Stand. Genomic Sci.">
        <title>Complete genome sequence of the aquatic bacterium Runella slithyformis type strain (LSU 4(T)).</title>
        <authorList>
            <person name="Copeland A."/>
            <person name="Zhang X."/>
            <person name="Misra M."/>
            <person name="Lapidus A."/>
            <person name="Nolan M."/>
            <person name="Lucas S."/>
            <person name="Deshpande S."/>
            <person name="Cheng J.F."/>
            <person name="Tapia R."/>
            <person name="Goodwin L.A."/>
            <person name="Pitluck S."/>
            <person name="Liolios K."/>
            <person name="Pagani I."/>
            <person name="Ivanova N."/>
            <person name="Mikhailova N."/>
            <person name="Pati A."/>
            <person name="Chen A."/>
            <person name="Palaniappan K."/>
            <person name="Land M."/>
            <person name="Hauser L."/>
            <person name="Pan C."/>
            <person name="Jeffries C.D."/>
            <person name="Detter J.C."/>
            <person name="Brambilla E.M."/>
            <person name="Rohde M."/>
            <person name="Djao O.D."/>
            <person name="Goker M."/>
            <person name="Sikorski J."/>
            <person name="Tindall B.J."/>
            <person name="Woyke T."/>
            <person name="Bristow J."/>
            <person name="Eisen J.A."/>
            <person name="Markowitz V."/>
            <person name="Hugenholtz P."/>
            <person name="Kyrpides N.C."/>
            <person name="Klenk H.P."/>
            <person name="Mavromatis K."/>
        </authorList>
    </citation>
    <scope>NUCLEOTIDE SEQUENCE [LARGE SCALE GENOMIC DNA]</scope>
    <source>
        <strain evidence="2">ATCC 29530 / DSM 19594 / LMG 11500 / NCIMB 11436 / LSU 4</strain>
    </source>
</reference>
<protein>
    <submittedName>
        <fullName evidence="1">Glycosyltransferase</fullName>
    </submittedName>
</protein>
<dbReference type="GO" id="GO:0016757">
    <property type="term" value="F:glycosyltransferase activity"/>
    <property type="evidence" value="ECO:0007669"/>
    <property type="project" value="TreeGrafter"/>
</dbReference>
<dbReference type="PANTHER" id="PTHR21015:SF22">
    <property type="entry name" value="GLYCOSYLTRANSFERASE"/>
    <property type="match status" value="1"/>
</dbReference>
<dbReference type="Gene3D" id="3.40.50.2000">
    <property type="entry name" value="Glycogen Phosphorylase B"/>
    <property type="match status" value="1"/>
</dbReference>